<dbReference type="Proteomes" id="UP000236664">
    <property type="component" value="Unassembled WGS sequence"/>
</dbReference>
<organism evidence="1 2">
    <name type="scientific">Gibberella nygamai</name>
    <name type="common">Bean root rot disease fungus</name>
    <name type="synonym">Fusarium nygamai</name>
    <dbReference type="NCBI Taxonomy" id="42673"/>
    <lineage>
        <taxon>Eukaryota</taxon>
        <taxon>Fungi</taxon>
        <taxon>Dikarya</taxon>
        <taxon>Ascomycota</taxon>
        <taxon>Pezizomycotina</taxon>
        <taxon>Sordariomycetes</taxon>
        <taxon>Hypocreomycetidae</taxon>
        <taxon>Hypocreales</taxon>
        <taxon>Nectriaceae</taxon>
        <taxon>Fusarium</taxon>
        <taxon>Fusarium fujikuroi species complex</taxon>
    </lineage>
</organism>
<dbReference type="STRING" id="42673.A0A2K0WFW8"/>
<dbReference type="OrthoDB" id="407298at2759"/>
<evidence type="ECO:0000313" key="1">
    <source>
        <dbReference type="EMBL" id="PNP81169.1"/>
    </source>
</evidence>
<keyword evidence="2" id="KW-1185">Reference proteome</keyword>
<sequence>MIFRPFIAMPRSTRLMSLTSPDSHQKAVYAASMSQLKDLVFYFYDKYPQAAFTTFFNTGLLSMAMQKDAIAAGKAQNLLQGIDQTGEHHTTAEEAFTSFIFDPISDRVAEAQVHAMADKFEEMVVFDELIDKNTTS</sequence>
<comment type="caution">
    <text evidence="1">The sequence shown here is derived from an EMBL/GenBank/DDBJ whole genome shotgun (WGS) entry which is preliminary data.</text>
</comment>
<dbReference type="EMBL" id="MTQA01000071">
    <property type="protein sequence ID" value="PNP81169.1"/>
    <property type="molecule type" value="Genomic_DNA"/>
</dbReference>
<name>A0A2K0WFW8_GIBNY</name>
<evidence type="ECO:0000313" key="2">
    <source>
        <dbReference type="Proteomes" id="UP000236664"/>
    </source>
</evidence>
<reference evidence="1 2" key="1">
    <citation type="submission" date="2017-06" db="EMBL/GenBank/DDBJ databases">
        <title>Genome of Fusarium nygamai isolate CS10214.</title>
        <authorList>
            <person name="Gardiner D.M."/>
            <person name="Obanor F."/>
            <person name="Kazan K."/>
        </authorList>
    </citation>
    <scope>NUCLEOTIDE SEQUENCE [LARGE SCALE GENOMIC DNA]</scope>
    <source>
        <strain evidence="1 2">CS10214</strain>
    </source>
</reference>
<dbReference type="AlphaFoldDB" id="A0A2K0WFW8"/>
<proteinExistence type="predicted"/>
<protein>
    <submittedName>
        <fullName evidence="1">Uncharacterized protein</fullName>
    </submittedName>
</protein>
<accession>A0A2K0WFW8</accession>
<gene>
    <name evidence="1" type="ORF">FNYG_05636</name>
</gene>